<comment type="function">
    <text evidence="9">Catalyzes the oxidation of 5,10-methylenetetrahydrofolate to 5,10-methenyltetrahydrofolate and then the hydrolysis of 5,10-methenyltetrahydrofolate to 10-formyltetrahydrofolate.</text>
</comment>
<dbReference type="PRINTS" id="PR00085">
    <property type="entry name" value="THFDHDRGNASE"/>
</dbReference>
<dbReference type="InterPro" id="IPR000672">
    <property type="entry name" value="THF_DH/CycHdrlase"/>
</dbReference>
<reference evidence="12 13" key="1">
    <citation type="submission" date="2010-11" db="EMBL/GenBank/DDBJ databases">
        <title>The complete genome of Thermotoga thermarum DSM 5069.</title>
        <authorList>
            <consortium name="US DOE Joint Genome Institute (JGI-PGF)"/>
            <person name="Lucas S."/>
            <person name="Copeland A."/>
            <person name="Lapidus A."/>
            <person name="Bruce D."/>
            <person name="Goodwin L."/>
            <person name="Pitluck S."/>
            <person name="Kyrpides N."/>
            <person name="Mavromatis K."/>
            <person name="Ivanova N."/>
            <person name="Zeytun A."/>
            <person name="Brettin T."/>
            <person name="Detter J.C."/>
            <person name="Tapia R."/>
            <person name="Han C."/>
            <person name="Land M."/>
            <person name="Hauser L."/>
            <person name="Markowitz V."/>
            <person name="Cheng J.-F."/>
            <person name="Hugenholtz P."/>
            <person name="Woyke T."/>
            <person name="Wu D."/>
            <person name="Spring S."/>
            <person name="Schroeder M."/>
            <person name="Brambilla E."/>
            <person name="Klenk H.-P."/>
            <person name="Eisen J.A."/>
        </authorList>
    </citation>
    <scope>NUCLEOTIDE SEQUENCE [LARGE SCALE GENOMIC DNA]</scope>
    <source>
        <strain evidence="12 13">DSM 5069</strain>
    </source>
</reference>
<dbReference type="Pfam" id="PF02882">
    <property type="entry name" value="THF_DHG_CYH_C"/>
    <property type="match status" value="1"/>
</dbReference>
<dbReference type="InterPro" id="IPR020630">
    <property type="entry name" value="THF_DH/CycHdrlase_cat_dom"/>
</dbReference>
<keyword evidence="6 9" id="KW-0560">Oxidoreductase</keyword>
<evidence type="ECO:0000256" key="7">
    <source>
        <dbReference type="ARBA" id="ARBA00023167"/>
    </source>
</evidence>
<keyword evidence="3 9" id="KW-0658">Purine biosynthesis</keyword>
<proteinExistence type="inferred from homology"/>
<evidence type="ECO:0000256" key="3">
    <source>
        <dbReference type="ARBA" id="ARBA00022755"/>
    </source>
</evidence>
<evidence type="ECO:0000256" key="5">
    <source>
        <dbReference type="ARBA" id="ARBA00022857"/>
    </source>
</evidence>
<evidence type="ECO:0000259" key="11">
    <source>
        <dbReference type="Pfam" id="PF02882"/>
    </source>
</evidence>
<dbReference type="AlphaFoldDB" id="F7YU37"/>
<keyword evidence="9" id="KW-0028">Amino-acid biosynthesis</keyword>
<dbReference type="InterPro" id="IPR020631">
    <property type="entry name" value="THF_DH/CycHdrlase_NAD-bd_dom"/>
</dbReference>
<dbReference type="GO" id="GO:0009086">
    <property type="term" value="P:methionine biosynthetic process"/>
    <property type="evidence" value="ECO:0007669"/>
    <property type="project" value="UniProtKB-KW"/>
</dbReference>
<dbReference type="GO" id="GO:0006164">
    <property type="term" value="P:purine nucleotide biosynthetic process"/>
    <property type="evidence" value="ECO:0007669"/>
    <property type="project" value="UniProtKB-KW"/>
</dbReference>
<dbReference type="Proteomes" id="UP000006804">
    <property type="component" value="Chromosome"/>
</dbReference>
<sequence length="271" mass="29428">MLIDCKSLAKKIEEETVELLKNSKKQAKLVSYALNPDPSTVSYLKSQQKKAQTLGIEYVMKIFDNSQELVENLKKDSQDETVHGIFVAHPLPKDIDELSVVSLINPEKDIEGRNPVNLGRLFFGIEDFAPCTAAAVVEILTSTTSLEGKKAVIVGRSVTVGQPVAVMLLRKDRSATVTVCHTKTKNLVELTKSADIVVVAVGKPYFLTPEMVKEEAVVVDVGINVVEGKVVGDVHPDVEKKAFLTPVPGGVGVVTTSILMYRVARNAFRGG</sequence>
<evidence type="ECO:0000256" key="9">
    <source>
        <dbReference type="HAMAP-Rule" id="MF_01576"/>
    </source>
</evidence>
<dbReference type="EC" id="3.5.4.9" evidence="9"/>
<keyword evidence="9" id="KW-0368">Histidine biosynthesis</keyword>
<evidence type="ECO:0000256" key="6">
    <source>
        <dbReference type="ARBA" id="ARBA00023002"/>
    </source>
</evidence>
<keyword evidence="8 9" id="KW-0511">Multifunctional enzyme</keyword>
<dbReference type="SUPFAM" id="SSF53223">
    <property type="entry name" value="Aminoacid dehydrogenase-like, N-terminal domain"/>
    <property type="match status" value="1"/>
</dbReference>
<dbReference type="KEGG" id="tta:Theth_1573"/>
<keyword evidence="2 9" id="KW-0554">One-carbon metabolism</keyword>
<dbReference type="CDD" id="cd01080">
    <property type="entry name" value="NAD_bind_m-THF_DH_Cyclohyd"/>
    <property type="match status" value="1"/>
</dbReference>
<dbReference type="OrthoDB" id="9803580at2"/>
<protein>
    <recommendedName>
        <fullName evidence="9">Bifunctional protein FolD</fullName>
    </recommendedName>
    <domain>
        <recommendedName>
            <fullName evidence="9">Methylenetetrahydrofolate dehydrogenase</fullName>
            <ecNumber evidence="9">1.5.1.5</ecNumber>
        </recommendedName>
    </domain>
    <domain>
        <recommendedName>
            <fullName evidence="9">Methenyltetrahydrofolate cyclohydrolase</fullName>
            <ecNumber evidence="9">3.5.4.9</ecNumber>
        </recommendedName>
    </domain>
</protein>
<dbReference type="RefSeq" id="WP_013932838.1">
    <property type="nucleotide sequence ID" value="NC_015707.1"/>
</dbReference>
<dbReference type="STRING" id="688269.Theth_1573"/>
<dbReference type="GO" id="GO:0005829">
    <property type="term" value="C:cytosol"/>
    <property type="evidence" value="ECO:0007669"/>
    <property type="project" value="TreeGrafter"/>
</dbReference>
<dbReference type="Pfam" id="PF00763">
    <property type="entry name" value="THF_DHG_CYH"/>
    <property type="match status" value="1"/>
</dbReference>
<dbReference type="GO" id="GO:0004488">
    <property type="term" value="F:methylenetetrahydrofolate dehydrogenase (NADP+) activity"/>
    <property type="evidence" value="ECO:0007669"/>
    <property type="project" value="UniProtKB-UniRule"/>
</dbReference>
<keyword evidence="5 9" id="KW-0521">NADP</keyword>
<dbReference type="SUPFAM" id="SSF51735">
    <property type="entry name" value="NAD(P)-binding Rossmann-fold domains"/>
    <property type="match status" value="1"/>
</dbReference>
<organism evidence="12 13">
    <name type="scientific">Pseudothermotoga thermarum DSM 5069</name>
    <dbReference type="NCBI Taxonomy" id="688269"/>
    <lineage>
        <taxon>Bacteria</taxon>
        <taxon>Thermotogati</taxon>
        <taxon>Thermotogota</taxon>
        <taxon>Thermotogae</taxon>
        <taxon>Thermotogales</taxon>
        <taxon>Thermotogaceae</taxon>
        <taxon>Pseudothermotoga</taxon>
    </lineage>
</organism>
<dbReference type="eggNOG" id="COG0190">
    <property type="taxonomic scope" value="Bacteria"/>
</dbReference>
<dbReference type="PATRIC" id="fig|688269.3.peg.1621"/>
<dbReference type="EC" id="1.5.1.5" evidence="9"/>
<evidence type="ECO:0000313" key="12">
    <source>
        <dbReference type="EMBL" id="AEH51626.1"/>
    </source>
</evidence>
<dbReference type="HOGENOM" id="CLU_034045_2_1_0"/>
<keyword evidence="4 9" id="KW-0378">Hydrolase</keyword>
<gene>
    <name evidence="9" type="primary">folD</name>
    <name evidence="12" type="ORF">Theth_1573</name>
</gene>
<dbReference type="GO" id="GO:0004477">
    <property type="term" value="F:methenyltetrahydrofolate cyclohydrolase activity"/>
    <property type="evidence" value="ECO:0007669"/>
    <property type="project" value="UniProtKB-UniRule"/>
</dbReference>
<name>F7YU37_9THEM</name>
<feature type="binding site" evidence="9">
    <location>
        <begin position="155"/>
        <end position="157"/>
    </location>
    <ligand>
        <name>NADP(+)</name>
        <dbReference type="ChEBI" id="CHEBI:58349"/>
    </ligand>
</feature>
<dbReference type="PANTHER" id="PTHR48099">
    <property type="entry name" value="C-1-TETRAHYDROFOLATE SYNTHASE, CYTOPLASMIC-RELATED"/>
    <property type="match status" value="1"/>
</dbReference>
<comment type="caution">
    <text evidence="9">Lacks conserved residue(s) required for the propagation of feature annotation.</text>
</comment>
<comment type="catalytic activity">
    <reaction evidence="9">
        <text>(6R)-5,10-methylene-5,6,7,8-tetrahydrofolate + NADP(+) = (6R)-5,10-methenyltetrahydrofolate + NADPH</text>
        <dbReference type="Rhea" id="RHEA:22812"/>
        <dbReference type="ChEBI" id="CHEBI:15636"/>
        <dbReference type="ChEBI" id="CHEBI:57455"/>
        <dbReference type="ChEBI" id="CHEBI:57783"/>
        <dbReference type="ChEBI" id="CHEBI:58349"/>
        <dbReference type="EC" id="1.5.1.5"/>
    </reaction>
</comment>
<keyword evidence="7 9" id="KW-0486">Methionine biosynthesis</keyword>
<dbReference type="Gene3D" id="3.40.50.720">
    <property type="entry name" value="NAD(P)-binding Rossmann-like Domain"/>
    <property type="match status" value="1"/>
</dbReference>
<keyword evidence="13" id="KW-1185">Reference proteome</keyword>
<dbReference type="UniPathway" id="UPA00193"/>
<dbReference type="HAMAP" id="MF_01576">
    <property type="entry name" value="THF_DHG_CYH"/>
    <property type="match status" value="1"/>
</dbReference>
<evidence type="ECO:0000256" key="2">
    <source>
        <dbReference type="ARBA" id="ARBA00022563"/>
    </source>
</evidence>
<dbReference type="EMBL" id="CP002351">
    <property type="protein sequence ID" value="AEH51626.1"/>
    <property type="molecule type" value="Genomic_DNA"/>
</dbReference>
<comment type="subunit">
    <text evidence="9">Homodimer.</text>
</comment>
<feature type="binding site" evidence="9">
    <location>
        <position position="223"/>
    </location>
    <ligand>
        <name>NADP(+)</name>
        <dbReference type="ChEBI" id="CHEBI:58349"/>
    </ligand>
</feature>
<feature type="domain" description="Tetrahydrofolate dehydrogenase/cyclohydrolase catalytic" evidence="10">
    <location>
        <begin position="3"/>
        <end position="111"/>
    </location>
</feature>
<evidence type="ECO:0000259" key="10">
    <source>
        <dbReference type="Pfam" id="PF00763"/>
    </source>
</evidence>
<evidence type="ECO:0000256" key="4">
    <source>
        <dbReference type="ARBA" id="ARBA00022801"/>
    </source>
</evidence>
<evidence type="ECO:0000313" key="13">
    <source>
        <dbReference type="Proteomes" id="UP000006804"/>
    </source>
</evidence>
<accession>F7YU37</accession>
<dbReference type="GO" id="GO:0035999">
    <property type="term" value="P:tetrahydrofolate interconversion"/>
    <property type="evidence" value="ECO:0007669"/>
    <property type="project" value="UniProtKB-UniRule"/>
</dbReference>
<comment type="catalytic activity">
    <reaction evidence="9">
        <text>(6R)-5,10-methenyltetrahydrofolate + H2O = (6R)-10-formyltetrahydrofolate + H(+)</text>
        <dbReference type="Rhea" id="RHEA:23700"/>
        <dbReference type="ChEBI" id="CHEBI:15377"/>
        <dbReference type="ChEBI" id="CHEBI:15378"/>
        <dbReference type="ChEBI" id="CHEBI:57455"/>
        <dbReference type="ChEBI" id="CHEBI:195366"/>
        <dbReference type="EC" id="3.5.4.9"/>
    </reaction>
</comment>
<dbReference type="PANTHER" id="PTHR48099:SF5">
    <property type="entry name" value="C-1-TETRAHYDROFOLATE SYNTHASE, CYTOPLASMIC"/>
    <property type="match status" value="1"/>
</dbReference>
<dbReference type="InterPro" id="IPR046346">
    <property type="entry name" value="Aminoacid_DH-like_N_sf"/>
</dbReference>
<evidence type="ECO:0000256" key="8">
    <source>
        <dbReference type="ARBA" id="ARBA00023268"/>
    </source>
</evidence>
<comment type="pathway">
    <text evidence="1 9">One-carbon metabolism; tetrahydrofolate interconversion.</text>
</comment>
<dbReference type="GO" id="GO:0000105">
    <property type="term" value="P:L-histidine biosynthetic process"/>
    <property type="evidence" value="ECO:0007669"/>
    <property type="project" value="UniProtKB-KW"/>
</dbReference>
<feature type="domain" description="Tetrahydrofolate dehydrogenase/cyclohydrolase NAD(P)-binding" evidence="11">
    <location>
        <begin position="130"/>
        <end position="266"/>
    </location>
</feature>
<dbReference type="Gene3D" id="3.40.50.10860">
    <property type="entry name" value="Leucine Dehydrogenase, chain A, domain 1"/>
    <property type="match status" value="1"/>
</dbReference>
<evidence type="ECO:0000256" key="1">
    <source>
        <dbReference type="ARBA" id="ARBA00004777"/>
    </source>
</evidence>
<dbReference type="InterPro" id="IPR036291">
    <property type="entry name" value="NAD(P)-bd_dom_sf"/>
</dbReference>
<comment type="similarity">
    <text evidence="9">Belongs to the tetrahydrofolate dehydrogenase/cyclohydrolase family.</text>
</comment>